<dbReference type="EMBL" id="CP144691">
    <property type="protein sequence ID" value="WVY93422.1"/>
    <property type="molecule type" value="Genomic_DNA"/>
</dbReference>
<dbReference type="SUPFAM" id="SSF52058">
    <property type="entry name" value="L domain-like"/>
    <property type="match status" value="1"/>
</dbReference>
<dbReference type="Pfam" id="PF08263">
    <property type="entry name" value="LRRNT_2"/>
    <property type="match status" value="1"/>
</dbReference>
<keyword evidence="1" id="KW-0433">Leucine-rich repeat</keyword>
<evidence type="ECO:0000259" key="4">
    <source>
        <dbReference type="Pfam" id="PF08263"/>
    </source>
</evidence>
<keyword evidence="2" id="KW-0732">Signal</keyword>
<evidence type="ECO:0000256" key="2">
    <source>
        <dbReference type="ARBA" id="ARBA00022729"/>
    </source>
</evidence>
<organism evidence="5 6">
    <name type="scientific">Vigna mungo</name>
    <name type="common">Black gram</name>
    <name type="synonym">Phaseolus mungo</name>
    <dbReference type="NCBI Taxonomy" id="3915"/>
    <lineage>
        <taxon>Eukaryota</taxon>
        <taxon>Viridiplantae</taxon>
        <taxon>Streptophyta</taxon>
        <taxon>Embryophyta</taxon>
        <taxon>Tracheophyta</taxon>
        <taxon>Spermatophyta</taxon>
        <taxon>Magnoliopsida</taxon>
        <taxon>eudicotyledons</taxon>
        <taxon>Gunneridae</taxon>
        <taxon>Pentapetalae</taxon>
        <taxon>rosids</taxon>
        <taxon>fabids</taxon>
        <taxon>Fabales</taxon>
        <taxon>Fabaceae</taxon>
        <taxon>Papilionoideae</taxon>
        <taxon>50 kb inversion clade</taxon>
        <taxon>NPAAA clade</taxon>
        <taxon>indigoferoid/millettioid clade</taxon>
        <taxon>Phaseoleae</taxon>
        <taxon>Vigna</taxon>
    </lineage>
</organism>
<proteinExistence type="predicted"/>
<dbReference type="Proteomes" id="UP001374535">
    <property type="component" value="Chromosome 10"/>
</dbReference>
<protein>
    <recommendedName>
        <fullName evidence="4">Leucine-rich repeat-containing N-terminal plant-type domain-containing protein</fullName>
    </recommendedName>
</protein>
<dbReference type="PANTHER" id="PTHR47988">
    <property type="entry name" value="SOMATIC EMBRYOGENESIS RECEPTOR KINASE 1"/>
    <property type="match status" value="1"/>
</dbReference>
<keyword evidence="6" id="KW-1185">Reference proteome</keyword>
<dbReference type="Gene3D" id="3.80.10.10">
    <property type="entry name" value="Ribonuclease Inhibitor"/>
    <property type="match status" value="1"/>
</dbReference>
<reference evidence="5 6" key="1">
    <citation type="journal article" date="2023" name="Life. Sci Alliance">
        <title>Evolutionary insights into 3D genome organization and epigenetic landscape of Vigna mungo.</title>
        <authorList>
            <person name="Junaid A."/>
            <person name="Singh B."/>
            <person name="Bhatia S."/>
        </authorList>
    </citation>
    <scope>NUCLEOTIDE SEQUENCE [LARGE SCALE GENOMIC DNA]</scope>
    <source>
        <strain evidence="5">Urdbean</strain>
    </source>
</reference>
<keyword evidence="3" id="KW-0677">Repeat</keyword>
<sequence length="288" mass="31690">MGLVYFAVDPSTGEPLRVSTHKSVTLKFGGVGPIIMQNSLHGGDTAVFGAPETGFAAEHRGYAAELQIPRQEHKVEKEEDLKLPTVRFWAAKRFWVGQQGQDVSELDGCHVDQEGRAGMERVNSSFMSSFFVWAILVLDLVLKASGNQEGDALNALKSSLLDPNNVLQSWDATLVNPCTWFHVTCNSDNSVTRVDLGNADLSGQLVSQLGQLTNLQYLGAWELDKLGELGSVLEQFNWFYTNYAGQPCKTTFPVSKHNLVRYMKSLLLKVVLIAPLAPLSLIECDFGL</sequence>
<accession>A0AAQ3MLJ7</accession>
<evidence type="ECO:0000256" key="1">
    <source>
        <dbReference type="ARBA" id="ARBA00022614"/>
    </source>
</evidence>
<dbReference type="InterPro" id="IPR032675">
    <property type="entry name" value="LRR_dom_sf"/>
</dbReference>
<dbReference type="InterPro" id="IPR013210">
    <property type="entry name" value="LRR_N_plant-typ"/>
</dbReference>
<name>A0AAQ3MLJ7_VIGMU</name>
<dbReference type="AlphaFoldDB" id="A0AAQ3MLJ7"/>
<evidence type="ECO:0000313" key="5">
    <source>
        <dbReference type="EMBL" id="WVY93422.1"/>
    </source>
</evidence>
<gene>
    <name evidence="5" type="ORF">V8G54_032510</name>
</gene>
<evidence type="ECO:0000256" key="3">
    <source>
        <dbReference type="ARBA" id="ARBA00022737"/>
    </source>
</evidence>
<feature type="domain" description="Leucine-rich repeat-containing N-terminal plant-type" evidence="4">
    <location>
        <begin position="147"/>
        <end position="186"/>
    </location>
</feature>
<evidence type="ECO:0000313" key="6">
    <source>
        <dbReference type="Proteomes" id="UP001374535"/>
    </source>
</evidence>